<dbReference type="EMBL" id="JAFBBK010000001">
    <property type="protein sequence ID" value="MBM7414933.1"/>
    <property type="molecule type" value="Genomic_DNA"/>
</dbReference>
<comment type="function">
    <text evidence="7">Converts 2C-methyl-D-erythritol 2,4-cyclodiphosphate (ME-2,4cPP) into 1-hydroxy-2-methyl-2-(E)-butenyl 4-diphosphate.</text>
</comment>
<dbReference type="Proteomes" id="UP000703038">
    <property type="component" value="Unassembled WGS sequence"/>
</dbReference>
<evidence type="ECO:0000256" key="1">
    <source>
        <dbReference type="ARBA" id="ARBA00022485"/>
    </source>
</evidence>
<keyword evidence="11" id="KW-1185">Reference proteome</keyword>
<reference evidence="10 11" key="1">
    <citation type="submission" date="2021-01" db="EMBL/GenBank/DDBJ databases">
        <title>Genomics of switchgrass bacterial isolates.</title>
        <authorList>
            <person name="Shade A."/>
        </authorList>
    </citation>
    <scope>NUCLEOTIDE SEQUENCE [LARGE SCALE GENOMIC DNA]</scope>
    <source>
        <strain evidence="10 11">PvP111</strain>
    </source>
</reference>
<dbReference type="InterPro" id="IPR058578">
    <property type="entry name" value="IspG_TIM"/>
</dbReference>
<evidence type="ECO:0000313" key="11">
    <source>
        <dbReference type="Proteomes" id="UP000703038"/>
    </source>
</evidence>
<feature type="binding site" evidence="7">
    <location>
        <position position="315"/>
    </location>
    <ligand>
        <name>[4Fe-4S] cluster</name>
        <dbReference type="ChEBI" id="CHEBI:49883"/>
    </ligand>
</feature>
<dbReference type="GO" id="GO:0141197">
    <property type="term" value="F:4-hydroxy-3-methylbut-2-enyl-diphosphate synthase activity (flavodoxin)"/>
    <property type="evidence" value="ECO:0007669"/>
    <property type="project" value="UniProtKB-EC"/>
</dbReference>
<protein>
    <recommendedName>
        <fullName evidence="7">4-hydroxy-3-methylbut-2-en-1-yl diphosphate synthase (flavodoxin)</fullName>
        <ecNumber evidence="7">1.17.7.3</ecNumber>
    </recommendedName>
    <alternativeName>
        <fullName evidence="7">1-hydroxy-2-methyl-2-(E)-butenyl 4-diphosphate synthase</fullName>
    </alternativeName>
</protein>
<dbReference type="InterPro" id="IPR058579">
    <property type="entry name" value="IspG_C"/>
</dbReference>
<evidence type="ECO:0000256" key="7">
    <source>
        <dbReference type="HAMAP-Rule" id="MF_00159"/>
    </source>
</evidence>
<dbReference type="Pfam" id="PF04551">
    <property type="entry name" value="GcpE"/>
    <property type="match status" value="1"/>
</dbReference>
<sequence length="385" mass="40432">MTVGLGMPAGPVPVLTPRRKTRQLQVGSVGVGSDSPISVQSMCTTKTHDINSTLQQIAELTAAGCDIVRVACPRQEDADALATIARKSQIPVIADIHFQPRYIFAAIDAGCAAVRVNPGNIKEFDGRVKEVAKAAGDAGIPIRIGVNAGSLDPRLMQKYGKATPEALVESALWEAGLFEEHGFGDIKISVKHNDPVVMVEAYRQLAAKCDYPLHLGVTEAGPAFQGTIKSAVAFGSLLADGIGDTIRVSLSAPPNEEIKVGTQILQSLNLRPRKLEIVSCPSCGRAQVDVYTLADQVTAGLEGMEIPLRVAVMGCVVNGPGEARDADLGVASGNGKGQIFVKGEVIKTVPEAMIVETLIEEAMRIAESYESDQEAAGGSPVVSVS</sequence>
<feature type="binding site" evidence="7">
    <location>
        <position position="283"/>
    </location>
    <ligand>
        <name>[4Fe-4S] cluster</name>
        <dbReference type="ChEBI" id="CHEBI:49883"/>
    </ligand>
</feature>
<evidence type="ECO:0000256" key="5">
    <source>
        <dbReference type="ARBA" id="ARBA00023014"/>
    </source>
</evidence>
<dbReference type="NCBIfam" id="TIGR00612">
    <property type="entry name" value="ispG_gcpE"/>
    <property type="match status" value="1"/>
</dbReference>
<proteinExistence type="inferred from homology"/>
<dbReference type="PANTHER" id="PTHR30454:SF0">
    <property type="entry name" value="4-HYDROXY-3-METHYLBUT-2-EN-1-YL DIPHOSPHATE SYNTHASE (FERREDOXIN), CHLOROPLASTIC"/>
    <property type="match status" value="1"/>
</dbReference>
<dbReference type="SUPFAM" id="SSF56014">
    <property type="entry name" value="Nitrite and sulphite reductase 4Fe-4S domain-like"/>
    <property type="match status" value="1"/>
</dbReference>
<dbReference type="Gene3D" id="3.30.413.10">
    <property type="entry name" value="Sulfite Reductase Hemoprotein, domain 1"/>
    <property type="match status" value="1"/>
</dbReference>
<evidence type="ECO:0000256" key="2">
    <source>
        <dbReference type="ARBA" id="ARBA00022723"/>
    </source>
</evidence>
<feature type="binding site" evidence="7">
    <location>
        <position position="280"/>
    </location>
    <ligand>
        <name>[4Fe-4S] cluster</name>
        <dbReference type="ChEBI" id="CHEBI:49883"/>
    </ligand>
</feature>
<organism evidence="10 11">
    <name type="scientific">Rhodococcoides corynebacterioides</name>
    <dbReference type="NCBI Taxonomy" id="53972"/>
    <lineage>
        <taxon>Bacteria</taxon>
        <taxon>Bacillati</taxon>
        <taxon>Actinomycetota</taxon>
        <taxon>Actinomycetes</taxon>
        <taxon>Mycobacteriales</taxon>
        <taxon>Nocardiaceae</taxon>
        <taxon>Rhodococcoides</taxon>
    </lineage>
</organism>
<keyword evidence="1 7" id="KW-0004">4Fe-4S</keyword>
<gene>
    <name evidence="7" type="primary">ispG</name>
    <name evidence="10" type="ORF">JOE42_001666</name>
</gene>
<dbReference type="InterPro" id="IPR011005">
    <property type="entry name" value="Dihydropteroate_synth-like_sf"/>
</dbReference>
<keyword evidence="6 7" id="KW-0414">Isoprene biosynthesis</keyword>
<feature type="domain" description="IspG TIM-barrel" evidence="8">
    <location>
        <begin position="21"/>
        <end position="261"/>
    </location>
</feature>
<dbReference type="GO" id="GO:0046429">
    <property type="term" value="F:4-hydroxy-3-methylbut-2-en-1-yl diphosphate synthase activity (ferredoxin)"/>
    <property type="evidence" value="ECO:0007669"/>
    <property type="project" value="UniProtKB-EC"/>
</dbReference>
<accession>A0ABS2KSQ6</accession>
<feature type="binding site" evidence="7">
    <location>
        <position position="322"/>
    </location>
    <ligand>
        <name>[4Fe-4S] cluster</name>
        <dbReference type="ChEBI" id="CHEBI:49883"/>
    </ligand>
</feature>
<comment type="cofactor">
    <cofactor evidence="7">
        <name>[4Fe-4S] cluster</name>
        <dbReference type="ChEBI" id="CHEBI:49883"/>
    </cofactor>
    <text evidence="7">Binds 1 [4Fe-4S] cluster.</text>
</comment>
<keyword evidence="4 7" id="KW-0408">Iron</keyword>
<evidence type="ECO:0000259" key="9">
    <source>
        <dbReference type="Pfam" id="PF26540"/>
    </source>
</evidence>
<comment type="caution">
    <text evidence="10">The sequence shown here is derived from an EMBL/GenBank/DDBJ whole genome shotgun (WGS) entry which is preliminary data.</text>
</comment>
<comment type="catalytic activity">
    <reaction evidence="7">
        <text>(2E)-4-hydroxy-3-methylbut-2-enyl diphosphate + oxidized [flavodoxin] + H2O + 2 H(+) = 2-C-methyl-D-erythritol 2,4-cyclic diphosphate + reduced [flavodoxin]</text>
        <dbReference type="Rhea" id="RHEA:43604"/>
        <dbReference type="Rhea" id="RHEA-COMP:10622"/>
        <dbReference type="Rhea" id="RHEA-COMP:10623"/>
        <dbReference type="ChEBI" id="CHEBI:15377"/>
        <dbReference type="ChEBI" id="CHEBI:15378"/>
        <dbReference type="ChEBI" id="CHEBI:57618"/>
        <dbReference type="ChEBI" id="CHEBI:58210"/>
        <dbReference type="ChEBI" id="CHEBI:58483"/>
        <dbReference type="ChEBI" id="CHEBI:128753"/>
        <dbReference type="EC" id="1.17.7.3"/>
    </reaction>
</comment>
<name>A0ABS2KSQ6_9NOCA</name>
<evidence type="ECO:0000313" key="10">
    <source>
        <dbReference type="EMBL" id="MBM7414933.1"/>
    </source>
</evidence>
<evidence type="ECO:0000256" key="4">
    <source>
        <dbReference type="ARBA" id="ARBA00023004"/>
    </source>
</evidence>
<keyword evidence="3 7" id="KW-0560">Oxidoreductase</keyword>
<dbReference type="Gene3D" id="3.20.20.20">
    <property type="entry name" value="Dihydropteroate synthase-like"/>
    <property type="match status" value="1"/>
</dbReference>
<comment type="similarity">
    <text evidence="7">Belongs to the IspG family.</text>
</comment>
<dbReference type="HAMAP" id="MF_00159">
    <property type="entry name" value="IspG"/>
    <property type="match status" value="1"/>
</dbReference>
<evidence type="ECO:0000259" key="8">
    <source>
        <dbReference type="Pfam" id="PF04551"/>
    </source>
</evidence>
<keyword evidence="5 7" id="KW-0411">Iron-sulfur</keyword>
<comment type="pathway">
    <text evidence="7">Isoprenoid biosynthesis; isopentenyl diphosphate biosynthesis via DXP pathway; isopentenyl diphosphate from 1-deoxy-D-xylulose 5-phosphate: step 5/6.</text>
</comment>
<dbReference type="PIRSF" id="PIRSF004640">
    <property type="entry name" value="IspG"/>
    <property type="match status" value="1"/>
</dbReference>
<evidence type="ECO:0000256" key="6">
    <source>
        <dbReference type="ARBA" id="ARBA00023229"/>
    </source>
</evidence>
<dbReference type="EC" id="1.17.7.3" evidence="7"/>
<dbReference type="InterPro" id="IPR016425">
    <property type="entry name" value="IspG_bac"/>
</dbReference>
<dbReference type="InterPro" id="IPR045854">
    <property type="entry name" value="NO2/SO3_Rdtase_4Fe4S_sf"/>
</dbReference>
<dbReference type="SUPFAM" id="SSF51717">
    <property type="entry name" value="Dihydropteroate synthetase-like"/>
    <property type="match status" value="1"/>
</dbReference>
<evidence type="ECO:0000256" key="3">
    <source>
        <dbReference type="ARBA" id="ARBA00023002"/>
    </source>
</evidence>
<dbReference type="PANTHER" id="PTHR30454">
    <property type="entry name" value="4-HYDROXY-3-METHYLBUT-2-EN-1-YL DIPHOSPHATE SYNTHASE"/>
    <property type="match status" value="1"/>
</dbReference>
<feature type="domain" description="IspG C-terminal" evidence="9">
    <location>
        <begin position="276"/>
        <end position="362"/>
    </location>
</feature>
<dbReference type="InterPro" id="IPR004588">
    <property type="entry name" value="IspG_bac-typ"/>
</dbReference>
<keyword evidence="2 7" id="KW-0479">Metal-binding</keyword>
<dbReference type="NCBIfam" id="NF001540">
    <property type="entry name" value="PRK00366.1"/>
    <property type="match status" value="1"/>
</dbReference>
<dbReference type="Pfam" id="PF26540">
    <property type="entry name" value="GcpE_C"/>
    <property type="match status" value="1"/>
</dbReference>